<comment type="caution">
    <text evidence="2">The sequence shown here is derived from an EMBL/GenBank/DDBJ whole genome shotgun (WGS) entry which is preliminary data.</text>
</comment>
<dbReference type="SUPFAM" id="SSF55729">
    <property type="entry name" value="Acyl-CoA N-acyltransferases (Nat)"/>
    <property type="match status" value="2"/>
</dbReference>
<dbReference type="CDD" id="cd04301">
    <property type="entry name" value="NAT_SF"/>
    <property type="match status" value="1"/>
</dbReference>
<evidence type="ECO:0000259" key="1">
    <source>
        <dbReference type="PROSITE" id="PS51186"/>
    </source>
</evidence>
<name>A0ABQ4CSX8_9ACTN</name>
<organism evidence="2 3">
    <name type="scientific">Asanoa siamensis</name>
    <dbReference type="NCBI Taxonomy" id="926357"/>
    <lineage>
        <taxon>Bacteria</taxon>
        <taxon>Bacillati</taxon>
        <taxon>Actinomycetota</taxon>
        <taxon>Actinomycetes</taxon>
        <taxon>Micromonosporales</taxon>
        <taxon>Micromonosporaceae</taxon>
        <taxon>Asanoa</taxon>
    </lineage>
</organism>
<protein>
    <recommendedName>
        <fullName evidence="1">N-acetyltransferase domain-containing protein</fullName>
    </recommendedName>
</protein>
<dbReference type="PROSITE" id="PS51186">
    <property type="entry name" value="GNAT"/>
    <property type="match status" value="2"/>
</dbReference>
<accession>A0ABQ4CSX8</accession>
<dbReference type="Pfam" id="PF00583">
    <property type="entry name" value="Acetyltransf_1"/>
    <property type="match status" value="2"/>
</dbReference>
<dbReference type="Proteomes" id="UP000604117">
    <property type="component" value="Unassembled WGS sequence"/>
</dbReference>
<evidence type="ECO:0000313" key="3">
    <source>
        <dbReference type="Proteomes" id="UP000604117"/>
    </source>
</evidence>
<dbReference type="RefSeq" id="WP_203714143.1">
    <property type="nucleotide sequence ID" value="NZ_BONE01000026.1"/>
</dbReference>
<keyword evidence="3" id="KW-1185">Reference proteome</keyword>
<gene>
    <name evidence="2" type="ORF">Asi02nite_34750</name>
</gene>
<dbReference type="Gene3D" id="3.40.630.30">
    <property type="match status" value="1"/>
</dbReference>
<reference evidence="2 3" key="1">
    <citation type="submission" date="2021-01" db="EMBL/GenBank/DDBJ databases">
        <title>Whole genome shotgun sequence of Asanoa siamensis NBRC 107932.</title>
        <authorList>
            <person name="Komaki H."/>
            <person name="Tamura T."/>
        </authorList>
    </citation>
    <scope>NUCLEOTIDE SEQUENCE [LARGE SCALE GENOMIC DNA]</scope>
    <source>
        <strain evidence="2 3">NBRC 107932</strain>
    </source>
</reference>
<feature type="domain" description="N-acetyltransferase" evidence="1">
    <location>
        <begin position="173"/>
        <end position="319"/>
    </location>
</feature>
<dbReference type="InterPro" id="IPR016181">
    <property type="entry name" value="Acyl_CoA_acyltransferase"/>
</dbReference>
<dbReference type="PANTHER" id="PTHR43072">
    <property type="entry name" value="N-ACETYLTRANSFERASE"/>
    <property type="match status" value="1"/>
</dbReference>
<evidence type="ECO:0000313" key="2">
    <source>
        <dbReference type="EMBL" id="GIF73957.1"/>
    </source>
</evidence>
<dbReference type="EMBL" id="BONE01000026">
    <property type="protein sequence ID" value="GIF73957.1"/>
    <property type="molecule type" value="Genomic_DNA"/>
</dbReference>
<proteinExistence type="predicted"/>
<sequence>MHSHTRPAPAGVVIRPLQAADLDRAVDLLVLTTGEHRRFRLVERLTNGAVTGPHHAVVAERGGLVVGAAHLTAEPTFPGTVAAHVAVDAFHRGEGIGTVLAAEVEWAAARLGRGQVLTSALRDDLPDGRRFAERHGMRVTAHSLGWRYDLTGPGADGAQLAARAGASAAAAGIRVRRGDLVCEEAEIMLCLGRSMTGLPLPGEQGQHVDLAQAWRTIPRDGVVLLAEKDGLGAPVAMSIISPLRKGTDWYTVYTGVVEAHRGRGIAKALKAADLAYARAAGAAGLTTHNDVTNRAILRTNGRFGMRPSVGYWNLTRSAH</sequence>
<dbReference type="InterPro" id="IPR000182">
    <property type="entry name" value="GNAT_dom"/>
</dbReference>
<feature type="domain" description="N-acetyltransferase" evidence="1">
    <location>
        <begin position="12"/>
        <end position="163"/>
    </location>
</feature>